<reference evidence="1 2" key="1">
    <citation type="submission" date="2021-06" db="EMBL/GenBank/DDBJ databases">
        <title>Rheinheimera indica sp. nov., isolated from deep-sea sediment.</title>
        <authorList>
            <person name="Wang Z."/>
            <person name="Zhang X.-Y."/>
        </authorList>
    </citation>
    <scope>NUCLEOTIDE SEQUENCE [LARGE SCALE GENOMIC DNA]</scope>
    <source>
        <strain evidence="1 2">SM2107</strain>
    </source>
</reference>
<organism evidence="1 2">
    <name type="scientific">Arsukibacterium indicum</name>
    <dbReference type="NCBI Taxonomy" id="2848612"/>
    <lineage>
        <taxon>Bacteria</taxon>
        <taxon>Pseudomonadati</taxon>
        <taxon>Pseudomonadota</taxon>
        <taxon>Gammaproteobacteria</taxon>
        <taxon>Chromatiales</taxon>
        <taxon>Chromatiaceae</taxon>
        <taxon>Arsukibacterium</taxon>
    </lineage>
</organism>
<gene>
    <name evidence="1" type="ORF">KQY15_04450</name>
</gene>
<name>A0ABS6MHS9_9GAMM</name>
<evidence type="ECO:0000313" key="1">
    <source>
        <dbReference type="EMBL" id="MBV2128339.1"/>
    </source>
</evidence>
<sequence length="221" mass="25419">MIEPLSNQPHFWQVSSDNQTYTELCNALYERELLRLAKMSQDQLPLLQKRLAALPFYIRRAAANIVTYRSELQLDSQNASWFHKQLGRCPARKQQADPIANFYQKAARPGLIVPVYIEQLTLEKIVLDSVDEVDAVGERLHCNEHGWFSFNGTPLQNDNASMFLLKPNKAIITAASCGHQWLNNEKKAPRVLSLRELLLTSRLNWQNFARPYQASVERKTP</sequence>
<keyword evidence="2" id="KW-1185">Reference proteome</keyword>
<proteinExistence type="predicted"/>
<comment type="caution">
    <text evidence="1">The sequence shown here is derived from an EMBL/GenBank/DDBJ whole genome shotgun (WGS) entry which is preliminary data.</text>
</comment>
<accession>A0ABS6MHS9</accession>
<protein>
    <submittedName>
        <fullName evidence="1">Uncharacterized protein</fullName>
    </submittedName>
</protein>
<dbReference type="EMBL" id="JAHRID010000001">
    <property type="protein sequence ID" value="MBV2128339.1"/>
    <property type="molecule type" value="Genomic_DNA"/>
</dbReference>
<dbReference type="Proteomes" id="UP000704611">
    <property type="component" value="Unassembled WGS sequence"/>
</dbReference>
<dbReference type="RefSeq" id="WP_217667552.1">
    <property type="nucleotide sequence ID" value="NZ_JAHRID010000001.1"/>
</dbReference>
<evidence type="ECO:0000313" key="2">
    <source>
        <dbReference type="Proteomes" id="UP000704611"/>
    </source>
</evidence>